<dbReference type="GO" id="GO:0000976">
    <property type="term" value="F:transcription cis-regulatory region binding"/>
    <property type="evidence" value="ECO:0007669"/>
    <property type="project" value="TreeGrafter"/>
</dbReference>
<dbReference type="Pfam" id="PF03466">
    <property type="entry name" value="LysR_substrate"/>
    <property type="match status" value="1"/>
</dbReference>
<feature type="domain" description="HTH lysR-type" evidence="5">
    <location>
        <begin position="3"/>
        <end position="60"/>
    </location>
</feature>
<dbReference type="InterPro" id="IPR000847">
    <property type="entry name" value="LysR_HTH_N"/>
</dbReference>
<evidence type="ECO:0000313" key="7">
    <source>
        <dbReference type="Proteomes" id="UP000295717"/>
    </source>
</evidence>
<dbReference type="AlphaFoldDB" id="A0A4R3MZT4"/>
<evidence type="ECO:0000256" key="4">
    <source>
        <dbReference type="ARBA" id="ARBA00023163"/>
    </source>
</evidence>
<name>A0A4R3MZT4_9GAMM</name>
<dbReference type="GO" id="GO:0003700">
    <property type="term" value="F:DNA-binding transcription factor activity"/>
    <property type="evidence" value="ECO:0007669"/>
    <property type="project" value="InterPro"/>
</dbReference>
<keyword evidence="4" id="KW-0804">Transcription</keyword>
<dbReference type="InterPro" id="IPR036390">
    <property type="entry name" value="WH_DNA-bd_sf"/>
</dbReference>
<evidence type="ECO:0000256" key="3">
    <source>
        <dbReference type="ARBA" id="ARBA00023125"/>
    </source>
</evidence>
<comment type="similarity">
    <text evidence="1">Belongs to the LysR transcriptional regulatory family.</text>
</comment>
<proteinExistence type="inferred from homology"/>
<evidence type="ECO:0000313" key="6">
    <source>
        <dbReference type="EMBL" id="TCT19849.1"/>
    </source>
</evidence>
<dbReference type="FunFam" id="1.10.10.10:FF:000001">
    <property type="entry name" value="LysR family transcriptional regulator"/>
    <property type="match status" value="1"/>
</dbReference>
<dbReference type="RefSeq" id="WP_132977881.1">
    <property type="nucleotide sequence ID" value="NZ_SMAO01000007.1"/>
</dbReference>
<keyword evidence="7" id="KW-1185">Reference proteome</keyword>
<evidence type="ECO:0000256" key="2">
    <source>
        <dbReference type="ARBA" id="ARBA00023015"/>
    </source>
</evidence>
<dbReference type="OrthoDB" id="5964649at2"/>
<evidence type="ECO:0000256" key="1">
    <source>
        <dbReference type="ARBA" id="ARBA00009437"/>
    </source>
</evidence>
<evidence type="ECO:0000259" key="5">
    <source>
        <dbReference type="PROSITE" id="PS50931"/>
    </source>
</evidence>
<dbReference type="Gene3D" id="3.40.190.290">
    <property type="match status" value="1"/>
</dbReference>
<dbReference type="PANTHER" id="PTHR30126">
    <property type="entry name" value="HTH-TYPE TRANSCRIPTIONAL REGULATOR"/>
    <property type="match status" value="1"/>
</dbReference>
<protein>
    <submittedName>
        <fullName evidence="6">DNA-binding transcriptional LysR family regulator</fullName>
    </submittedName>
</protein>
<sequence>MNISLRQLRVFEAVARHLSHTRAAEELHLTQPAVSMQVRQLEDEVGLPLFERLGKRILLTEAGQEILHYSLTVNRSLREMEEVLESLKGVNRGRLQIAVASTVNYFAPRLLAVFQRRYPGIGLRLDVTNRENLVQLLDSNAVDLVLMGLPPTDIDVESEAFMDNPLVVIAPPDHPLAGARQIPLARLAGEIFVMRETGSGTRQAMERFFSERALTIRQGMQMTRNEAVKQAVRSGLGLSVVSLHTIELELETRRLVTLDVEGFPDRRHWYLVYRRGKRLSPAAGAFRDFVLAEAASIAAPTLPAGQPEPD</sequence>
<dbReference type="PROSITE" id="PS50931">
    <property type="entry name" value="HTH_LYSR"/>
    <property type="match status" value="1"/>
</dbReference>
<dbReference type="SUPFAM" id="SSF53850">
    <property type="entry name" value="Periplasmic binding protein-like II"/>
    <property type="match status" value="1"/>
</dbReference>
<organism evidence="6 7">
    <name type="scientific">Thiobaca trueperi</name>
    <dbReference type="NCBI Taxonomy" id="127458"/>
    <lineage>
        <taxon>Bacteria</taxon>
        <taxon>Pseudomonadati</taxon>
        <taxon>Pseudomonadota</taxon>
        <taxon>Gammaproteobacteria</taxon>
        <taxon>Chromatiales</taxon>
        <taxon>Chromatiaceae</taxon>
        <taxon>Thiobaca</taxon>
    </lineage>
</organism>
<keyword evidence="2" id="KW-0805">Transcription regulation</keyword>
<gene>
    <name evidence="6" type="ORF">EDC35_107177</name>
</gene>
<dbReference type="InterPro" id="IPR005119">
    <property type="entry name" value="LysR_subst-bd"/>
</dbReference>
<dbReference type="Gene3D" id="1.10.10.10">
    <property type="entry name" value="Winged helix-like DNA-binding domain superfamily/Winged helix DNA-binding domain"/>
    <property type="match status" value="1"/>
</dbReference>
<reference evidence="6 7" key="1">
    <citation type="submission" date="2019-03" db="EMBL/GenBank/DDBJ databases">
        <title>Genomic Encyclopedia of Type Strains, Phase IV (KMG-IV): sequencing the most valuable type-strain genomes for metagenomic binning, comparative biology and taxonomic classification.</title>
        <authorList>
            <person name="Goeker M."/>
        </authorList>
    </citation>
    <scope>NUCLEOTIDE SEQUENCE [LARGE SCALE GENOMIC DNA]</scope>
    <source>
        <strain evidence="6 7">DSM 13587</strain>
    </source>
</reference>
<dbReference type="InterPro" id="IPR036388">
    <property type="entry name" value="WH-like_DNA-bd_sf"/>
</dbReference>
<dbReference type="PRINTS" id="PR00039">
    <property type="entry name" value="HTHLYSR"/>
</dbReference>
<dbReference type="Pfam" id="PF00126">
    <property type="entry name" value="HTH_1"/>
    <property type="match status" value="1"/>
</dbReference>
<dbReference type="Proteomes" id="UP000295717">
    <property type="component" value="Unassembled WGS sequence"/>
</dbReference>
<dbReference type="SUPFAM" id="SSF46785">
    <property type="entry name" value="Winged helix' DNA-binding domain"/>
    <property type="match status" value="1"/>
</dbReference>
<comment type="caution">
    <text evidence="6">The sequence shown here is derived from an EMBL/GenBank/DDBJ whole genome shotgun (WGS) entry which is preliminary data.</text>
</comment>
<dbReference type="CDD" id="cd08419">
    <property type="entry name" value="PBP2_CbbR_RubisCO_like"/>
    <property type="match status" value="1"/>
</dbReference>
<dbReference type="EMBL" id="SMAO01000007">
    <property type="protein sequence ID" value="TCT19849.1"/>
    <property type="molecule type" value="Genomic_DNA"/>
</dbReference>
<keyword evidence="3 6" id="KW-0238">DNA-binding</keyword>
<dbReference type="PANTHER" id="PTHR30126:SF5">
    <property type="entry name" value="HTH-TYPE TRANSCRIPTIONAL ACTIVATOR CMPR"/>
    <property type="match status" value="1"/>
</dbReference>
<accession>A0A4R3MZT4</accession>